<dbReference type="Gene3D" id="1.10.1280.10">
    <property type="entry name" value="Di-copper center containing domain from catechol oxidase"/>
    <property type="match status" value="1"/>
</dbReference>
<dbReference type="PANTHER" id="PTHR11474">
    <property type="entry name" value="TYROSINASE FAMILY MEMBER"/>
    <property type="match status" value="1"/>
</dbReference>
<evidence type="ECO:0000313" key="13">
    <source>
        <dbReference type="EMBL" id="OSS49874.1"/>
    </source>
</evidence>
<dbReference type="InterPro" id="IPR041640">
    <property type="entry name" value="Tyrosinase_C"/>
</dbReference>
<dbReference type="Proteomes" id="UP000193240">
    <property type="component" value="Unassembled WGS sequence"/>
</dbReference>
<dbReference type="AlphaFoldDB" id="A0A1Y2M152"/>
<evidence type="ECO:0000256" key="3">
    <source>
        <dbReference type="ARBA" id="ARBA00011906"/>
    </source>
</evidence>
<comment type="similarity">
    <text evidence="2">Belongs to the tyrosinase family.</text>
</comment>
<comment type="catalytic activity">
    <reaction evidence="9">
        <text>2 L-dopa + O2 = 2 L-dopaquinone + 2 H2O</text>
        <dbReference type="Rhea" id="RHEA:34287"/>
        <dbReference type="ChEBI" id="CHEBI:15377"/>
        <dbReference type="ChEBI" id="CHEBI:15379"/>
        <dbReference type="ChEBI" id="CHEBI:57504"/>
        <dbReference type="ChEBI" id="CHEBI:57924"/>
        <dbReference type="EC" id="1.14.18.1"/>
    </reaction>
</comment>
<keyword evidence="7" id="KW-0503">Monooxygenase</keyword>
<evidence type="ECO:0000256" key="2">
    <source>
        <dbReference type="ARBA" id="ARBA00009928"/>
    </source>
</evidence>
<evidence type="ECO:0000256" key="5">
    <source>
        <dbReference type="ARBA" id="ARBA00023002"/>
    </source>
</evidence>
<dbReference type="SUPFAM" id="SSF48056">
    <property type="entry name" value="Di-copper centre-containing domain"/>
    <property type="match status" value="1"/>
</dbReference>
<dbReference type="Pfam" id="PF00264">
    <property type="entry name" value="Tyrosinase"/>
    <property type="match status" value="1"/>
</dbReference>
<evidence type="ECO:0000259" key="12">
    <source>
        <dbReference type="Pfam" id="PF18132"/>
    </source>
</evidence>
<evidence type="ECO:0000256" key="7">
    <source>
        <dbReference type="ARBA" id="ARBA00023033"/>
    </source>
</evidence>
<dbReference type="InterPro" id="IPR008922">
    <property type="entry name" value="Di-copper_centre_dom_sf"/>
</dbReference>
<evidence type="ECO:0000256" key="8">
    <source>
        <dbReference type="ARBA" id="ARBA00023101"/>
    </source>
</evidence>
<dbReference type="EC" id="1.14.18.1" evidence="3"/>
<sequence length="438" mass="48935">MPFWDWSQGDQSGDVPDFFMTDTVQVDTPDGQRIEIWNPLFKFDFKPVPQGFEGKWTRLDHTLRWPASENAWEDSREHEFANSFASMRRQVQDQVAVAFRQSNLNDFWQATEMVHGWIHGAIGGGYAANTGGRGHMWPLEYSSYEPLFWLHHANIDRLFALYQTQNPSASLQPSDVGTAGNVFVADHSVVDGDTPLLPFRRDHNTFWTTNEIMDWRRFGYDYPDTQGKSTAQAQATVARLFSGNAREKFAAGQTAGFSLHSIPNSDDSAYTDWNIVAAAAPLGLPPTFVVQFSLAGDSSSDASTDVGMWSVLMPEGHSMHKRAVERLTKQVTAADTTLHGTISLTTSLLDHVEANTLESLDERDVVPFLREKLSWKLFSGDGVQLPDTSLNAIKIEVSSQTARVPRDSNTPIEYENNTVTHTEVTTEKLGGAKLNYHS</sequence>
<proteinExistence type="inferred from homology"/>
<comment type="catalytic activity">
    <reaction evidence="10">
        <text>L-tyrosine + O2 = L-dopaquinone + H2O</text>
        <dbReference type="Rhea" id="RHEA:18117"/>
        <dbReference type="ChEBI" id="CHEBI:15377"/>
        <dbReference type="ChEBI" id="CHEBI:15379"/>
        <dbReference type="ChEBI" id="CHEBI:57924"/>
        <dbReference type="ChEBI" id="CHEBI:58315"/>
        <dbReference type="EC" id="1.14.18.1"/>
    </reaction>
</comment>
<reference evidence="13 14" key="1">
    <citation type="journal article" date="2017" name="Genome Announc.">
        <title>Genome sequence of the saprophytic ascomycete Epicoccum nigrum ICMP 19927 strain isolated from New Zealand.</title>
        <authorList>
            <person name="Fokin M."/>
            <person name="Fleetwood D."/>
            <person name="Weir B.S."/>
            <person name="Villas-Boas S.G."/>
        </authorList>
    </citation>
    <scope>NUCLEOTIDE SEQUENCE [LARGE SCALE GENOMIC DNA]</scope>
    <source>
        <strain evidence="13 14">ICMP 19927</strain>
    </source>
</reference>
<keyword evidence="4" id="KW-0479">Metal-binding</keyword>
<dbReference type="EMBL" id="KZ107843">
    <property type="protein sequence ID" value="OSS49874.1"/>
    <property type="molecule type" value="Genomic_DNA"/>
</dbReference>
<evidence type="ECO:0000256" key="1">
    <source>
        <dbReference type="ARBA" id="ARBA00001973"/>
    </source>
</evidence>
<keyword evidence="8" id="KW-0470">Melanin biosynthesis</keyword>
<gene>
    <name evidence="13" type="ORF">B5807_05870</name>
</gene>
<keyword evidence="6" id="KW-0186">Copper</keyword>
<dbReference type="GO" id="GO:0046872">
    <property type="term" value="F:metal ion binding"/>
    <property type="evidence" value="ECO:0007669"/>
    <property type="project" value="UniProtKB-KW"/>
</dbReference>
<keyword evidence="5" id="KW-0560">Oxidoreductase</keyword>
<protein>
    <recommendedName>
        <fullName evidence="3">tyrosinase</fullName>
        <ecNumber evidence="3">1.14.18.1</ecNumber>
    </recommendedName>
</protein>
<dbReference type="STRING" id="105696.A0A1Y2M152"/>
<organism evidence="13 14">
    <name type="scientific">Epicoccum nigrum</name>
    <name type="common">Soil fungus</name>
    <name type="synonym">Epicoccum purpurascens</name>
    <dbReference type="NCBI Taxonomy" id="105696"/>
    <lineage>
        <taxon>Eukaryota</taxon>
        <taxon>Fungi</taxon>
        <taxon>Dikarya</taxon>
        <taxon>Ascomycota</taxon>
        <taxon>Pezizomycotina</taxon>
        <taxon>Dothideomycetes</taxon>
        <taxon>Pleosporomycetidae</taxon>
        <taxon>Pleosporales</taxon>
        <taxon>Pleosporineae</taxon>
        <taxon>Didymellaceae</taxon>
        <taxon>Epicoccum</taxon>
    </lineage>
</organism>
<name>A0A1Y2M152_EPING</name>
<keyword evidence="14" id="KW-1185">Reference proteome</keyword>
<accession>A0A1Y2M152</accession>
<evidence type="ECO:0000256" key="10">
    <source>
        <dbReference type="ARBA" id="ARBA00048881"/>
    </source>
</evidence>
<dbReference type="GO" id="GO:0042438">
    <property type="term" value="P:melanin biosynthetic process"/>
    <property type="evidence" value="ECO:0007669"/>
    <property type="project" value="UniProtKB-KW"/>
</dbReference>
<dbReference type="Pfam" id="PF18132">
    <property type="entry name" value="Tyrosinase_C"/>
    <property type="match status" value="1"/>
</dbReference>
<dbReference type="InParanoid" id="A0A1Y2M152"/>
<comment type="cofactor">
    <cofactor evidence="1">
        <name>Cu(2+)</name>
        <dbReference type="ChEBI" id="CHEBI:29036"/>
    </cofactor>
</comment>
<dbReference type="InterPro" id="IPR050316">
    <property type="entry name" value="Tyrosinase/Hemocyanin"/>
</dbReference>
<evidence type="ECO:0000256" key="6">
    <source>
        <dbReference type="ARBA" id="ARBA00023008"/>
    </source>
</evidence>
<feature type="domain" description="Tyrosinase copper-binding" evidence="11">
    <location>
        <begin position="1"/>
        <end position="164"/>
    </location>
</feature>
<dbReference type="OMA" id="HMWPLEY"/>
<feature type="domain" description="Tyrosinase C-terminal" evidence="12">
    <location>
        <begin position="272"/>
        <end position="397"/>
    </location>
</feature>
<evidence type="ECO:0000259" key="11">
    <source>
        <dbReference type="Pfam" id="PF00264"/>
    </source>
</evidence>
<evidence type="ECO:0000313" key="14">
    <source>
        <dbReference type="Proteomes" id="UP000193240"/>
    </source>
</evidence>
<evidence type="ECO:0000256" key="9">
    <source>
        <dbReference type="ARBA" id="ARBA00048233"/>
    </source>
</evidence>
<dbReference type="PANTHER" id="PTHR11474:SF76">
    <property type="entry name" value="SHKT DOMAIN-CONTAINING PROTEIN"/>
    <property type="match status" value="1"/>
</dbReference>
<dbReference type="GO" id="GO:0004503">
    <property type="term" value="F:tyrosinase activity"/>
    <property type="evidence" value="ECO:0007669"/>
    <property type="project" value="UniProtKB-EC"/>
</dbReference>
<evidence type="ECO:0000256" key="4">
    <source>
        <dbReference type="ARBA" id="ARBA00022723"/>
    </source>
</evidence>
<dbReference type="InterPro" id="IPR002227">
    <property type="entry name" value="Tyrosinase_Cu-bd"/>
</dbReference>